<accession>A0A2P5E1S5</accession>
<proteinExistence type="predicted"/>
<comment type="caution">
    <text evidence="2">The sequence shown here is derived from an EMBL/GenBank/DDBJ whole genome shotgun (WGS) entry which is preliminary data.</text>
</comment>
<evidence type="ECO:0000256" key="1">
    <source>
        <dbReference type="SAM" id="MobiDB-lite"/>
    </source>
</evidence>
<evidence type="ECO:0000313" key="2">
    <source>
        <dbReference type="EMBL" id="PON79502.1"/>
    </source>
</evidence>
<gene>
    <name evidence="2" type="ORF">PanWU01x14_012370</name>
</gene>
<protein>
    <submittedName>
        <fullName evidence="2">Uncharacterized protein</fullName>
    </submittedName>
</protein>
<name>A0A2P5E1S5_PARAD</name>
<dbReference type="OrthoDB" id="10358758at2759"/>
<dbReference type="EMBL" id="JXTB01000004">
    <property type="protein sequence ID" value="PON79502.1"/>
    <property type="molecule type" value="Genomic_DNA"/>
</dbReference>
<dbReference type="Proteomes" id="UP000237105">
    <property type="component" value="Unassembled WGS sequence"/>
</dbReference>
<keyword evidence="3" id="KW-1185">Reference proteome</keyword>
<reference evidence="3" key="1">
    <citation type="submission" date="2016-06" db="EMBL/GenBank/DDBJ databases">
        <title>Parallel loss of symbiosis genes in relatives of nitrogen-fixing non-legume Parasponia.</title>
        <authorList>
            <person name="Van Velzen R."/>
            <person name="Holmer R."/>
            <person name="Bu F."/>
            <person name="Rutten L."/>
            <person name="Van Zeijl A."/>
            <person name="Liu W."/>
            <person name="Santuari L."/>
            <person name="Cao Q."/>
            <person name="Sharma T."/>
            <person name="Shen D."/>
            <person name="Roswanjaya Y."/>
            <person name="Wardhani T."/>
            <person name="Kalhor M.S."/>
            <person name="Jansen J."/>
            <person name="Van den Hoogen J."/>
            <person name="Gungor B."/>
            <person name="Hartog M."/>
            <person name="Hontelez J."/>
            <person name="Verver J."/>
            <person name="Yang W.-C."/>
            <person name="Schijlen E."/>
            <person name="Repin R."/>
            <person name="Schilthuizen M."/>
            <person name="Schranz E."/>
            <person name="Heidstra R."/>
            <person name="Miyata K."/>
            <person name="Fedorova E."/>
            <person name="Kohlen W."/>
            <person name="Bisseling T."/>
            <person name="Smit S."/>
            <person name="Geurts R."/>
        </authorList>
    </citation>
    <scope>NUCLEOTIDE SEQUENCE [LARGE SCALE GENOMIC DNA]</scope>
    <source>
        <strain evidence="3">cv. WU1-14</strain>
    </source>
</reference>
<organism evidence="2 3">
    <name type="scientific">Parasponia andersonii</name>
    <name type="common">Sponia andersonii</name>
    <dbReference type="NCBI Taxonomy" id="3476"/>
    <lineage>
        <taxon>Eukaryota</taxon>
        <taxon>Viridiplantae</taxon>
        <taxon>Streptophyta</taxon>
        <taxon>Embryophyta</taxon>
        <taxon>Tracheophyta</taxon>
        <taxon>Spermatophyta</taxon>
        <taxon>Magnoliopsida</taxon>
        <taxon>eudicotyledons</taxon>
        <taxon>Gunneridae</taxon>
        <taxon>Pentapetalae</taxon>
        <taxon>rosids</taxon>
        <taxon>fabids</taxon>
        <taxon>Rosales</taxon>
        <taxon>Cannabaceae</taxon>
        <taxon>Parasponia</taxon>
    </lineage>
</organism>
<feature type="region of interest" description="Disordered" evidence="1">
    <location>
        <begin position="35"/>
        <end position="54"/>
    </location>
</feature>
<feature type="compositionally biased region" description="Polar residues" evidence="1">
    <location>
        <begin position="35"/>
        <end position="53"/>
    </location>
</feature>
<dbReference type="AlphaFoldDB" id="A0A2P5E1S5"/>
<evidence type="ECO:0000313" key="3">
    <source>
        <dbReference type="Proteomes" id="UP000237105"/>
    </source>
</evidence>
<sequence length="104" mass="11487">MGLLLMSFKSKPIGLASLHCSAHIMVRNFEHFGNSNSPFRSYSTSLPYPSKSSAPEAPLDGMAGTSSWCSPSFICGPLDMRLHLVPYDLFQVFYFVISLPLLVK</sequence>